<gene>
    <name evidence="1" type="ORF">Pyn_22935</name>
</gene>
<organism evidence="1 2">
    <name type="scientific">Prunus yedoensis var. nudiflora</name>
    <dbReference type="NCBI Taxonomy" id="2094558"/>
    <lineage>
        <taxon>Eukaryota</taxon>
        <taxon>Viridiplantae</taxon>
        <taxon>Streptophyta</taxon>
        <taxon>Embryophyta</taxon>
        <taxon>Tracheophyta</taxon>
        <taxon>Spermatophyta</taxon>
        <taxon>Magnoliopsida</taxon>
        <taxon>eudicotyledons</taxon>
        <taxon>Gunneridae</taxon>
        <taxon>Pentapetalae</taxon>
        <taxon>rosids</taxon>
        <taxon>fabids</taxon>
        <taxon>Rosales</taxon>
        <taxon>Rosaceae</taxon>
        <taxon>Amygdaloideae</taxon>
        <taxon>Amygdaleae</taxon>
        <taxon>Prunus</taxon>
    </lineage>
</organism>
<comment type="caution">
    <text evidence="1">The sequence shown here is derived from an EMBL/GenBank/DDBJ whole genome shotgun (WGS) entry which is preliminary data.</text>
</comment>
<evidence type="ECO:0000313" key="2">
    <source>
        <dbReference type="Proteomes" id="UP000250321"/>
    </source>
</evidence>
<dbReference type="EMBL" id="PJQY01003090">
    <property type="protein sequence ID" value="PQM40335.1"/>
    <property type="molecule type" value="Genomic_DNA"/>
</dbReference>
<dbReference type="AlphaFoldDB" id="A0A314US58"/>
<proteinExistence type="predicted"/>
<protein>
    <submittedName>
        <fullName evidence="1">Uncharacterized protein</fullName>
    </submittedName>
</protein>
<sequence>MSQSLVKGLHLNAIEMATASFAQGDDKYAAPSGNQKRAKTGVGHLIVSGMDFSGKHSFCIKDFVDKAKDTSLEGSPRSP</sequence>
<name>A0A314US58_PRUYE</name>
<keyword evidence="2" id="KW-1185">Reference proteome</keyword>
<reference evidence="1 2" key="1">
    <citation type="submission" date="2018-02" db="EMBL/GenBank/DDBJ databases">
        <title>Draft genome of wild Prunus yedoensis var. nudiflora.</title>
        <authorList>
            <person name="Baek S."/>
            <person name="Kim J.-H."/>
            <person name="Choi K."/>
            <person name="Kim G.-B."/>
            <person name="Cho A."/>
            <person name="Jang H."/>
            <person name="Shin C.-H."/>
            <person name="Yu H.-J."/>
            <person name="Mun J.-H."/>
        </authorList>
    </citation>
    <scope>NUCLEOTIDE SEQUENCE [LARGE SCALE GENOMIC DNA]</scope>
    <source>
        <strain evidence="2">cv. Jeju island</strain>
        <tissue evidence="1">Leaf</tissue>
    </source>
</reference>
<dbReference type="Proteomes" id="UP000250321">
    <property type="component" value="Unassembled WGS sequence"/>
</dbReference>
<evidence type="ECO:0000313" key="1">
    <source>
        <dbReference type="EMBL" id="PQM40335.1"/>
    </source>
</evidence>
<accession>A0A314US58</accession>